<evidence type="ECO:0000256" key="3">
    <source>
        <dbReference type="ARBA" id="ARBA00022989"/>
    </source>
</evidence>
<dbReference type="Pfam" id="PF07690">
    <property type="entry name" value="MFS_1"/>
    <property type="match status" value="1"/>
</dbReference>
<comment type="subcellular location">
    <subcellularLocation>
        <location evidence="1">Membrane</location>
        <topology evidence="1">Multi-pass membrane protein</topology>
    </subcellularLocation>
</comment>
<protein>
    <recommendedName>
        <fullName evidence="7">Major facilitator superfamily (MFS) profile domain-containing protein</fullName>
    </recommendedName>
</protein>
<organism evidence="8 9">
    <name type="scientific">Apiospora hydei</name>
    <dbReference type="NCBI Taxonomy" id="1337664"/>
    <lineage>
        <taxon>Eukaryota</taxon>
        <taxon>Fungi</taxon>
        <taxon>Dikarya</taxon>
        <taxon>Ascomycota</taxon>
        <taxon>Pezizomycotina</taxon>
        <taxon>Sordariomycetes</taxon>
        <taxon>Xylariomycetidae</taxon>
        <taxon>Amphisphaeriales</taxon>
        <taxon>Apiosporaceae</taxon>
        <taxon>Apiospora</taxon>
    </lineage>
</organism>
<dbReference type="InterPro" id="IPR036259">
    <property type="entry name" value="MFS_trans_sf"/>
</dbReference>
<feature type="compositionally biased region" description="Low complexity" evidence="5">
    <location>
        <begin position="689"/>
        <end position="699"/>
    </location>
</feature>
<name>A0ABR1X9N5_9PEZI</name>
<feature type="region of interest" description="Disordered" evidence="5">
    <location>
        <begin position="1"/>
        <end position="96"/>
    </location>
</feature>
<evidence type="ECO:0000313" key="8">
    <source>
        <dbReference type="EMBL" id="KAK8092103.1"/>
    </source>
</evidence>
<evidence type="ECO:0000313" key="9">
    <source>
        <dbReference type="Proteomes" id="UP001433268"/>
    </source>
</evidence>
<dbReference type="Proteomes" id="UP001433268">
    <property type="component" value="Unassembled WGS sequence"/>
</dbReference>
<feature type="transmembrane region" description="Helical" evidence="6">
    <location>
        <begin position="365"/>
        <end position="390"/>
    </location>
</feature>
<feature type="transmembrane region" description="Helical" evidence="6">
    <location>
        <begin position="191"/>
        <end position="209"/>
    </location>
</feature>
<feature type="compositionally biased region" description="Polar residues" evidence="5">
    <location>
        <begin position="1"/>
        <end position="18"/>
    </location>
</feature>
<feature type="transmembrane region" description="Helical" evidence="6">
    <location>
        <begin position="248"/>
        <end position="270"/>
    </location>
</feature>
<sequence length="724" mass="78633">MTNSFNQKLSALRNSSAWKTGGDKETQQPTLMVRNPPSLVPSPLSRVQTSADIPVNGDSAPARASDAPHVRFNSHAVNGNDHDSNNGAKVDGNNDDDDDRVLIQRVHYASHLATSWTQRKKWCILIVAGLAQLAMNLNTTLYSNAQNGVAAHYGVSTSQAVWGAAAFLITYAFGCELWAPWSEEFGRRRVLQLSMFLVNCFCLLAALAPNFPTLIAARALGGLSTAGGSVTLAMITDMYGPDDPWFQYATNFMSLASLLGSIVGAVAGGFIEANLPWQWCMWIQLLFGGAVQLVHLATVPETRSTVVMDTVAKALRKAVLKSGDENNPMVHVYGPGELGEDGGFSWREYAEAQWRPFGMLLREPIVTALALLSGFSDALIFMFVQSFAIIYGRDASGSGWGFSTIGVSLAFIPIGLGYVICYLSFIPAIRRNTALRTANPASEHAQYEARLWWLNYTAPCLSLGLFVFAFVACFPGVTDHVHWFPSMVASCLIGIANYAIYMATIDYTLRAYGVYAASATGGNGWARDFLAGILTSFAVPLFEKVGKFNMMMILFALALLLTASVYVVYFKGPWLRHRSKFAQTLASRGEEENNNNNNNAADGAAAGVVPETDRGDDVEHGTGSSAAAAPTVVVAAAGGRYNVEYLGKEELPGSRVASRGNTPSHSRRGSVELRQWSRRTSYRPHHQQKQQQQHPQQFTPQISLAEAAERVINDRAAENGNAQV</sequence>
<feature type="transmembrane region" description="Helical" evidence="6">
    <location>
        <begin position="453"/>
        <end position="477"/>
    </location>
</feature>
<dbReference type="Gene3D" id="1.20.1250.20">
    <property type="entry name" value="MFS general substrate transporter like domains"/>
    <property type="match status" value="1"/>
</dbReference>
<feature type="region of interest" description="Disordered" evidence="5">
    <location>
        <begin position="587"/>
        <end position="626"/>
    </location>
</feature>
<evidence type="ECO:0000256" key="4">
    <source>
        <dbReference type="ARBA" id="ARBA00023136"/>
    </source>
</evidence>
<evidence type="ECO:0000256" key="5">
    <source>
        <dbReference type="SAM" id="MobiDB-lite"/>
    </source>
</evidence>
<dbReference type="GeneID" id="92039839"/>
<feature type="domain" description="Major facilitator superfamily (MFS) profile" evidence="7">
    <location>
        <begin position="124"/>
        <end position="576"/>
    </location>
</feature>
<feature type="transmembrane region" description="Helical" evidence="6">
    <location>
        <begin position="161"/>
        <end position="179"/>
    </location>
</feature>
<feature type="compositionally biased region" description="Basic residues" evidence="5">
    <location>
        <begin position="676"/>
        <end position="688"/>
    </location>
</feature>
<dbReference type="PANTHER" id="PTHR23502:SF13">
    <property type="entry name" value="MULTIDRUG TRANSPORTER, PUTATIVE (AFU_ORTHOLOGUE AFUA_2G12550)-RELATED"/>
    <property type="match status" value="1"/>
</dbReference>
<feature type="transmembrane region" description="Helical" evidence="6">
    <location>
        <begin position="483"/>
        <end position="504"/>
    </location>
</feature>
<dbReference type="EMBL" id="JAQQWN010000003">
    <property type="protein sequence ID" value="KAK8092103.1"/>
    <property type="molecule type" value="Genomic_DNA"/>
</dbReference>
<dbReference type="PROSITE" id="PS50850">
    <property type="entry name" value="MFS"/>
    <property type="match status" value="1"/>
</dbReference>
<evidence type="ECO:0000259" key="7">
    <source>
        <dbReference type="PROSITE" id="PS50850"/>
    </source>
</evidence>
<dbReference type="InterPro" id="IPR020846">
    <property type="entry name" value="MFS_dom"/>
</dbReference>
<feature type="transmembrane region" description="Helical" evidence="6">
    <location>
        <begin position="548"/>
        <end position="570"/>
    </location>
</feature>
<keyword evidence="3 6" id="KW-1133">Transmembrane helix</keyword>
<dbReference type="PANTHER" id="PTHR23502">
    <property type="entry name" value="MAJOR FACILITATOR SUPERFAMILY"/>
    <property type="match status" value="1"/>
</dbReference>
<feature type="region of interest" description="Disordered" evidence="5">
    <location>
        <begin position="653"/>
        <end position="699"/>
    </location>
</feature>
<feature type="compositionally biased region" description="Low complexity" evidence="5">
    <location>
        <begin position="594"/>
        <end position="607"/>
    </location>
</feature>
<accession>A0ABR1X9N5</accession>
<evidence type="ECO:0000256" key="2">
    <source>
        <dbReference type="ARBA" id="ARBA00022692"/>
    </source>
</evidence>
<reference evidence="8 9" key="1">
    <citation type="submission" date="2023-01" db="EMBL/GenBank/DDBJ databases">
        <title>Analysis of 21 Apiospora genomes using comparative genomics revels a genus with tremendous synthesis potential of carbohydrate active enzymes and secondary metabolites.</title>
        <authorList>
            <person name="Sorensen T."/>
        </authorList>
    </citation>
    <scope>NUCLEOTIDE SEQUENCE [LARGE SCALE GENOMIC DNA]</scope>
    <source>
        <strain evidence="8 9">CBS 114990</strain>
    </source>
</reference>
<feature type="compositionally biased region" description="Low complexity" evidence="5">
    <location>
        <begin position="33"/>
        <end position="47"/>
    </location>
</feature>
<feature type="transmembrane region" description="Helical" evidence="6">
    <location>
        <begin position="402"/>
        <end position="426"/>
    </location>
</feature>
<feature type="transmembrane region" description="Helical" evidence="6">
    <location>
        <begin position="122"/>
        <end position="141"/>
    </location>
</feature>
<comment type="caution">
    <text evidence="8">The sequence shown here is derived from an EMBL/GenBank/DDBJ whole genome shotgun (WGS) entry which is preliminary data.</text>
</comment>
<keyword evidence="2 6" id="KW-0812">Transmembrane</keyword>
<feature type="compositionally biased region" description="Basic and acidic residues" evidence="5">
    <location>
        <begin position="611"/>
        <end position="620"/>
    </location>
</feature>
<evidence type="ECO:0000256" key="6">
    <source>
        <dbReference type="SAM" id="Phobius"/>
    </source>
</evidence>
<evidence type="ECO:0000256" key="1">
    <source>
        <dbReference type="ARBA" id="ARBA00004141"/>
    </source>
</evidence>
<proteinExistence type="predicted"/>
<keyword evidence="4 6" id="KW-0472">Membrane</keyword>
<dbReference type="InterPro" id="IPR011701">
    <property type="entry name" value="MFS"/>
</dbReference>
<keyword evidence="9" id="KW-1185">Reference proteome</keyword>
<dbReference type="RefSeq" id="XP_066674075.1">
    <property type="nucleotide sequence ID" value="XM_066806779.1"/>
</dbReference>
<dbReference type="SUPFAM" id="SSF103473">
    <property type="entry name" value="MFS general substrate transporter"/>
    <property type="match status" value="1"/>
</dbReference>
<gene>
    <name evidence="8" type="ORF">PG997_002464</name>
</gene>